<proteinExistence type="predicted"/>
<dbReference type="EMBL" id="AQHW01000001">
    <property type="protein sequence ID" value="KKB60635.1"/>
    <property type="molecule type" value="Genomic_DNA"/>
</dbReference>
<dbReference type="AlphaFoldDB" id="A0A0F5JSP0"/>
<feature type="chain" id="PRO_5002490494" description="DUF4493 domain-containing protein" evidence="1">
    <location>
        <begin position="35"/>
        <end position="280"/>
    </location>
</feature>
<dbReference type="STRING" id="1203610.HMPREF1536_00009"/>
<protein>
    <recommendedName>
        <fullName evidence="4">DUF4493 domain-containing protein</fullName>
    </recommendedName>
</protein>
<organism evidence="2 3">
    <name type="scientific">Parabacteroides gordonii MS-1 = DSM 23371</name>
    <dbReference type="NCBI Taxonomy" id="1203610"/>
    <lineage>
        <taxon>Bacteria</taxon>
        <taxon>Pseudomonadati</taxon>
        <taxon>Bacteroidota</taxon>
        <taxon>Bacteroidia</taxon>
        <taxon>Bacteroidales</taxon>
        <taxon>Tannerellaceae</taxon>
        <taxon>Parabacteroides</taxon>
    </lineage>
</organism>
<reference evidence="2 3" key="1">
    <citation type="submission" date="2013-04" db="EMBL/GenBank/DDBJ databases">
        <title>The Genome Sequence of Parabacteroides gordonii DSM 23371.</title>
        <authorList>
            <consortium name="The Broad Institute Genomics Platform"/>
            <person name="Earl A."/>
            <person name="Ward D."/>
            <person name="Feldgarden M."/>
            <person name="Gevers D."/>
            <person name="Martens E."/>
            <person name="Sakamoto M."/>
            <person name="Benno Y."/>
            <person name="Suzuki N."/>
            <person name="Matsunaga N."/>
            <person name="Koshihara K."/>
            <person name="Seki M."/>
            <person name="Komiya H."/>
            <person name="Walker B."/>
            <person name="Young S."/>
            <person name="Zeng Q."/>
            <person name="Gargeya S."/>
            <person name="Fitzgerald M."/>
            <person name="Haas B."/>
            <person name="Abouelleil A."/>
            <person name="Allen A.W."/>
            <person name="Alvarado L."/>
            <person name="Arachchi H.M."/>
            <person name="Berlin A.M."/>
            <person name="Chapman S.B."/>
            <person name="Gainer-Dewar J."/>
            <person name="Goldberg J."/>
            <person name="Griggs A."/>
            <person name="Gujja S."/>
            <person name="Hansen M."/>
            <person name="Howarth C."/>
            <person name="Imamovic A."/>
            <person name="Ireland A."/>
            <person name="Larimer J."/>
            <person name="McCowan C."/>
            <person name="Murphy C."/>
            <person name="Pearson M."/>
            <person name="Poon T.W."/>
            <person name="Priest M."/>
            <person name="Roberts A."/>
            <person name="Saif S."/>
            <person name="Shea T."/>
            <person name="Sisk P."/>
            <person name="Sykes S."/>
            <person name="Wortman J."/>
            <person name="Nusbaum C."/>
            <person name="Birren B."/>
        </authorList>
    </citation>
    <scope>NUCLEOTIDE SEQUENCE [LARGE SCALE GENOMIC DNA]</scope>
    <source>
        <strain evidence="2 3">MS-1</strain>
    </source>
</reference>
<keyword evidence="3" id="KW-1185">Reference proteome</keyword>
<comment type="caution">
    <text evidence="2">The sequence shown here is derived from an EMBL/GenBank/DDBJ whole genome shotgun (WGS) entry which is preliminary data.</text>
</comment>
<evidence type="ECO:0000313" key="2">
    <source>
        <dbReference type="EMBL" id="KKB60635.1"/>
    </source>
</evidence>
<dbReference type="PROSITE" id="PS51257">
    <property type="entry name" value="PROKAR_LIPOPROTEIN"/>
    <property type="match status" value="1"/>
</dbReference>
<dbReference type="PATRIC" id="fig|1203610.3.peg.9"/>
<gene>
    <name evidence="2" type="ORF">HMPREF1536_00009</name>
</gene>
<keyword evidence="1" id="KW-0732">Signal</keyword>
<accession>A0A0F5JSP0</accession>
<dbReference type="Proteomes" id="UP000033035">
    <property type="component" value="Unassembled WGS sequence"/>
</dbReference>
<sequence length="280" mass="31877">MKINKHHTYNRAACICIAACLLFLSALTACSSEAEPEVMNEEWIPLEINIGSIEKLEVSPMSKAETTELPDIVRTKFRVGDELTLYVSGERPSLVILQADGSWKKEDGTSLMLRPNTDYTISAEYGTELEYESFGNTDYLRAEDAIPVYNESTKTYTCSFNFKRLDLYSCLKIEFDIIDPGDPIWEDANGPVYVTFTNATLITTWTRDPAPFPIINNCLETFYRGEDLIVHGVALERSHDQGEVRLEYFDSENSSYSFTLTPDHITNVRLIYPYPVWEIP</sequence>
<dbReference type="HOGENOM" id="CLU_993383_0_0_10"/>
<evidence type="ECO:0000256" key="1">
    <source>
        <dbReference type="SAM" id="SignalP"/>
    </source>
</evidence>
<evidence type="ECO:0008006" key="4">
    <source>
        <dbReference type="Google" id="ProtNLM"/>
    </source>
</evidence>
<name>A0A0F5JSP0_9BACT</name>
<evidence type="ECO:0000313" key="3">
    <source>
        <dbReference type="Proteomes" id="UP000033035"/>
    </source>
</evidence>
<feature type="signal peptide" evidence="1">
    <location>
        <begin position="1"/>
        <end position="34"/>
    </location>
</feature>